<dbReference type="InterPro" id="IPR020846">
    <property type="entry name" value="MFS_dom"/>
</dbReference>
<feature type="transmembrane region" description="Helical" evidence="8">
    <location>
        <begin position="367"/>
        <end position="384"/>
    </location>
</feature>
<keyword evidence="4" id="KW-1003">Cell membrane</keyword>
<evidence type="ECO:0000313" key="11">
    <source>
        <dbReference type="Proteomes" id="UP001163293"/>
    </source>
</evidence>
<feature type="transmembrane region" description="Helical" evidence="8">
    <location>
        <begin position="209"/>
        <end position="230"/>
    </location>
</feature>
<evidence type="ECO:0000313" key="10">
    <source>
        <dbReference type="EMBL" id="UYV97550.1"/>
    </source>
</evidence>
<feature type="transmembrane region" description="Helical" evidence="8">
    <location>
        <begin position="20"/>
        <end position="46"/>
    </location>
</feature>
<evidence type="ECO:0000256" key="7">
    <source>
        <dbReference type="ARBA" id="ARBA00023136"/>
    </source>
</evidence>
<feature type="domain" description="Major facilitator superfamily (MFS) profile" evidence="9">
    <location>
        <begin position="22"/>
        <end position="474"/>
    </location>
</feature>
<organism evidence="10 11">
    <name type="scientific">Paenarthrobacter ureafaciens</name>
    <dbReference type="NCBI Taxonomy" id="37931"/>
    <lineage>
        <taxon>Bacteria</taxon>
        <taxon>Bacillati</taxon>
        <taxon>Actinomycetota</taxon>
        <taxon>Actinomycetes</taxon>
        <taxon>Micrococcales</taxon>
        <taxon>Micrococcaceae</taxon>
        <taxon>Paenarthrobacter</taxon>
    </lineage>
</organism>
<dbReference type="AlphaFoldDB" id="A0AAX3EHJ6"/>
<comment type="subcellular location">
    <subcellularLocation>
        <location evidence="1">Cell membrane</location>
        <topology evidence="1">Multi-pass membrane protein</topology>
    </subcellularLocation>
</comment>
<feature type="transmembrane region" description="Helical" evidence="8">
    <location>
        <begin position="236"/>
        <end position="257"/>
    </location>
</feature>
<evidence type="ECO:0000256" key="2">
    <source>
        <dbReference type="ARBA" id="ARBA00008537"/>
    </source>
</evidence>
<sequence length="480" mass="50099">MTETQVQPTQRTTAGTAARWIILFSVTTGTFMANVDATAVVVALPMMAKEFGVDIDSLQWVLSAYLLTITAVVPFLGKLSDAIGGKRILSIGLLTFIVASLAVGLAPALPVMIAFRVLQGIGAGMFMATITPLALATFPVGQRGRILGIIGSTVAAGTLLGPALGGVLTGAFGWRSIFLINVPVGLIGAIGVMALVPKDSKKGARTPRLDVPGFTLFIMFSSSLLLGLGFAPRLGWSHVVVLGLLGTAVVTCGLFVLRELKTAVPLINLRHFRRRVYGWGTLAAFLSYVLLLFPAFLFPLYMHEVLGLSIGLTGLMLTCQAVAMLLVSPLSGWWSDRVGSRRPALVALSVMIATFVGASFLRESSPTWLVAALLALIGASVGLFSSPNSSAVMGDLGQDQAGVANGTIATLRNLGRAIGVTLTVLLYQLFAGSPATAGISPGHFLAGFQGVLLVGAGLAAVAFLAVLLMYGRRGRTTKEM</sequence>
<dbReference type="NCBIfam" id="TIGR00711">
    <property type="entry name" value="efflux_EmrB"/>
    <property type="match status" value="1"/>
</dbReference>
<feature type="transmembrane region" description="Helical" evidence="8">
    <location>
        <begin position="451"/>
        <end position="470"/>
    </location>
</feature>
<keyword evidence="3" id="KW-0813">Transport</keyword>
<dbReference type="PRINTS" id="PR01036">
    <property type="entry name" value="TCRTETB"/>
</dbReference>
<dbReference type="GO" id="GO:0022857">
    <property type="term" value="F:transmembrane transporter activity"/>
    <property type="evidence" value="ECO:0007669"/>
    <property type="project" value="InterPro"/>
</dbReference>
<keyword evidence="5 8" id="KW-0812">Transmembrane</keyword>
<dbReference type="SUPFAM" id="SSF103473">
    <property type="entry name" value="MFS general substrate transporter"/>
    <property type="match status" value="1"/>
</dbReference>
<dbReference type="RefSeq" id="WP_069694461.1">
    <property type="nucleotide sequence ID" value="NZ_CP043010.1"/>
</dbReference>
<name>A0AAX3EHJ6_PAEUR</name>
<evidence type="ECO:0000256" key="3">
    <source>
        <dbReference type="ARBA" id="ARBA00022448"/>
    </source>
</evidence>
<evidence type="ECO:0000256" key="8">
    <source>
        <dbReference type="SAM" id="Phobius"/>
    </source>
</evidence>
<feature type="transmembrane region" description="Helical" evidence="8">
    <location>
        <begin position="121"/>
        <end position="140"/>
    </location>
</feature>
<feature type="transmembrane region" description="Helical" evidence="8">
    <location>
        <begin position="308"/>
        <end position="331"/>
    </location>
</feature>
<keyword evidence="6 8" id="KW-1133">Transmembrane helix</keyword>
<gene>
    <name evidence="10" type="ORF">NL394_21405</name>
</gene>
<keyword evidence="11" id="KW-1185">Reference proteome</keyword>
<dbReference type="InterPro" id="IPR011701">
    <property type="entry name" value="MFS"/>
</dbReference>
<evidence type="ECO:0000256" key="4">
    <source>
        <dbReference type="ARBA" id="ARBA00022475"/>
    </source>
</evidence>
<evidence type="ECO:0000256" key="5">
    <source>
        <dbReference type="ARBA" id="ARBA00022692"/>
    </source>
</evidence>
<evidence type="ECO:0000259" key="9">
    <source>
        <dbReference type="PROSITE" id="PS50850"/>
    </source>
</evidence>
<dbReference type="PROSITE" id="PS50850">
    <property type="entry name" value="MFS"/>
    <property type="match status" value="1"/>
</dbReference>
<feature type="transmembrane region" description="Helical" evidence="8">
    <location>
        <begin position="147"/>
        <end position="172"/>
    </location>
</feature>
<evidence type="ECO:0000256" key="6">
    <source>
        <dbReference type="ARBA" id="ARBA00022989"/>
    </source>
</evidence>
<dbReference type="Pfam" id="PF07690">
    <property type="entry name" value="MFS_1"/>
    <property type="match status" value="1"/>
</dbReference>
<proteinExistence type="inferred from homology"/>
<dbReference type="PANTHER" id="PTHR42718:SF9">
    <property type="entry name" value="MAJOR FACILITATOR SUPERFAMILY MULTIDRUG TRANSPORTER MFSC"/>
    <property type="match status" value="1"/>
</dbReference>
<dbReference type="Gene3D" id="1.20.1720.10">
    <property type="entry name" value="Multidrug resistance protein D"/>
    <property type="match status" value="1"/>
</dbReference>
<dbReference type="PANTHER" id="PTHR42718">
    <property type="entry name" value="MAJOR FACILITATOR SUPERFAMILY MULTIDRUG TRANSPORTER MFSC"/>
    <property type="match status" value="1"/>
</dbReference>
<dbReference type="InterPro" id="IPR036259">
    <property type="entry name" value="MFS_trans_sf"/>
</dbReference>
<dbReference type="Proteomes" id="UP001163293">
    <property type="component" value="Chromosome"/>
</dbReference>
<protein>
    <submittedName>
        <fullName evidence="10">DHA2 family efflux MFS transporter permease subunit</fullName>
    </submittedName>
</protein>
<accession>A0AAX3EHJ6</accession>
<feature type="transmembrane region" description="Helical" evidence="8">
    <location>
        <begin position="178"/>
        <end position="197"/>
    </location>
</feature>
<reference evidence="10" key="1">
    <citation type="submission" date="2022-07" db="EMBL/GenBank/DDBJ databases">
        <authorList>
            <person name="Wu T."/>
        </authorList>
    </citation>
    <scope>NUCLEOTIDE SEQUENCE</scope>
    <source>
        <strain evidence="10">SD-1</strain>
    </source>
</reference>
<comment type="similarity">
    <text evidence="2">Belongs to the major facilitator superfamily. EmrB family.</text>
</comment>
<dbReference type="EMBL" id="CP101185">
    <property type="protein sequence ID" value="UYV97550.1"/>
    <property type="molecule type" value="Genomic_DNA"/>
</dbReference>
<feature type="transmembrane region" description="Helical" evidence="8">
    <location>
        <begin position="343"/>
        <end position="361"/>
    </location>
</feature>
<evidence type="ECO:0000256" key="1">
    <source>
        <dbReference type="ARBA" id="ARBA00004651"/>
    </source>
</evidence>
<keyword evidence="7 8" id="KW-0472">Membrane</keyword>
<feature type="transmembrane region" description="Helical" evidence="8">
    <location>
        <begin position="58"/>
        <end position="76"/>
    </location>
</feature>
<dbReference type="InterPro" id="IPR004638">
    <property type="entry name" value="EmrB-like"/>
</dbReference>
<dbReference type="GO" id="GO:0005886">
    <property type="term" value="C:plasma membrane"/>
    <property type="evidence" value="ECO:0007669"/>
    <property type="project" value="UniProtKB-SubCell"/>
</dbReference>
<dbReference type="Gene3D" id="1.20.1250.20">
    <property type="entry name" value="MFS general substrate transporter like domains"/>
    <property type="match status" value="1"/>
</dbReference>
<feature type="transmembrane region" description="Helical" evidence="8">
    <location>
        <begin position="88"/>
        <end position="115"/>
    </location>
</feature>
<feature type="transmembrane region" description="Helical" evidence="8">
    <location>
        <begin position="277"/>
        <end position="302"/>
    </location>
</feature>
<feature type="transmembrane region" description="Helical" evidence="8">
    <location>
        <begin position="414"/>
        <end position="431"/>
    </location>
</feature>